<proteinExistence type="inferred from homology"/>
<feature type="region of interest" description="Disordered" evidence="3">
    <location>
        <begin position="565"/>
        <end position="584"/>
    </location>
</feature>
<feature type="chain" id="PRO_5045914149" description="alkaline phosphatase" evidence="4">
    <location>
        <begin position="21"/>
        <end position="667"/>
    </location>
</feature>
<protein>
    <recommendedName>
        <fullName evidence="1">alkaline phosphatase</fullName>
        <ecNumber evidence="1">3.1.3.1</ecNumber>
    </recommendedName>
</protein>
<dbReference type="Gene3D" id="3.40.720.10">
    <property type="entry name" value="Alkaline Phosphatase, subunit A"/>
    <property type="match status" value="1"/>
</dbReference>
<dbReference type="SMART" id="SM00098">
    <property type="entry name" value="alkPPc"/>
    <property type="match status" value="1"/>
</dbReference>
<sequence length="667" mass="72618">MFGRLRAVAVLATSLTAVSGQYYQRLGTCPTLGCVLPPDQQDFLPGQYFDLRLEVHAPVNGSEAYNNGVPDEAFSVAIAKEGGETKSITDFFTTEEPEIEKWTFKWYEDLYAEDAKTPSVVNVASKIYRRLAIYEPGTYTVTLTYYGGETTTAEWIVRPLATEKKAKNVILFIGDGMTTNMITAARLLGHKSINGRYQSTLQLDQFPVVGHQMTHSIDSFITDSANSASALYSGHKSTVNAMGVYADSSPDLYDDPKVETIVELLKRIWGSSWGAVSTAFIADATPIALTAHTRSRYAYGPLVDQALNSLTNYTWTDHGGPDVYFGGGAEQFLPGSGSYQGKDYYAAFADANYTISLNKTSLASLPNTEKALGIFCKSNLPVWLDRNVFVDNLESFSNDPSGAKAPALDLPGLKEMTLKAIDVLHNRGGDKGFFLMSEAASIDKQMHTLDYDRALGDLLELDDTVRATVEHLKEIGELESTLIIVTADHGHGFDVFGGVDTKYLSEQESDRDKRRAVGVYQNSGMSQYTVEQPGISYNTGPNFPVNWDPRYAIAAGLGANPDHRENYRVSNSTPRTPATNTTGFASTDYFVNPKDNPDGFIVNGTLPTNEAQGVHSLTDVAVFALGPCQESFGGVYGNIDVFYKMANCLGLARPDANEGGHGCSKGK</sequence>
<dbReference type="EMBL" id="JARVKM010000001">
    <property type="protein sequence ID" value="KAK9783562.1"/>
    <property type="molecule type" value="Genomic_DNA"/>
</dbReference>
<dbReference type="Proteomes" id="UP001465668">
    <property type="component" value="Unassembled WGS sequence"/>
</dbReference>
<evidence type="ECO:0000256" key="3">
    <source>
        <dbReference type="SAM" id="MobiDB-lite"/>
    </source>
</evidence>
<dbReference type="SUPFAM" id="SSF53649">
    <property type="entry name" value="Alkaline phosphatase-like"/>
    <property type="match status" value="1"/>
</dbReference>
<dbReference type="PANTHER" id="PTHR11596">
    <property type="entry name" value="ALKALINE PHOSPHATASE"/>
    <property type="match status" value="1"/>
</dbReference>
<evidence type="ECO:0000313" key="5">
    <source>
        <dbReference type="EMBL" id="KAK9783562.1"/>
    </source>
</evidence>
<evidence type="ECO:0000256" key="4">
    <source>
        <dbReference type="SAM" id="SignalP"/>
    </source>
</evidence>
<dbReference type="EC" id="3.1.3.1" evidence="1"/>
<feature type="compositionally biased region" description="Polar residues" evidence="3">
    <location>
        <begin position="568"/>
        <end position="584"/>
    </location>
</feature>
<keyword evidence="4" id="KW-0732">Signal</keyword>
<comment type="caution">
    <text evidence="5">The sequence shown here is derived from an EMBL/GenBank/DDBJ whole genome shotgun (WGS) entry which is preliminary data.</text>
</comment>
<gene>
    <name evidence="5" type="ORF">SCAR479_00121</name>
</gene>
<organism evidence="5 6">
    <name type="scientific">Seiridium cardinale</name>
    <dbReference type="NCBI Taxonomy" id="138064"/>
    <lineage>
        <taxon>Eukaryota</taxon>
        <taxon>Fungi</taxon>
        <taxon>Dikarya</taxon>
        <taxon>Ascomycota</taxon>
        <taxon>Pezizomycotina</taxon>
        <taxon>Sordariomycetes</taxon>
        <taxon>Xylariomycetidae</taxon>
        <taxon>Amphisphaeriales</taxon>
        <taxon>Sporocadaceae</taxon>
        <taxon>Seiridium</taxon>
    </lineage>
</organism>
<dbReference type="CDD" id="cd16012">
    <property type="entry name" value="ALP"/>
    <property type="match status" value="1"/>
</dbReference>
<evidence type="ECO:0000256" key="2">
    <source>
        <dbReference type="RuleBase" id="RU003946"/>
    </source>
</evidence>
<name>A0ABR2Y9A9_9PEZI</name>
<evidence type="ECO:0000256" key="1">
    <source>
        <dbReference type="ARBA" id="ARBA00012647"/>
    </source>
</evidence>
<dbReference type="PRINTS" id="PR00113">
    <property type="entry name" value="ALKPHPHTASE"/>
</dbReference>
<dbReference type="InterPro" id="IPR017850">
    <property type="entry name" value="Alkaline_phosphatase_core_sf"/>
</dbReference>
<comment type="similarity">
    <text evidence="2">Belongs to the alkaline phosphatase family.</text>
</comment>
<reference evidence="5 6" key="1">
    <citation type="submission" date="2024-02" db="EMBL/GenBank/DDBJ databases">
        <title>First draft genome assembly of two strains of Seiridium cardinale.</title>
        <authorList>
            <person name="Emiliani G."/>
            <person name="Scali E."/>
        </authorList>
    </citation>
    <scope>NUCLEOTIDE SEQUENCE [LARGE SCALE GENOMIC DNA]</scope>
    <source>
        <strain evidence="5 6">BM-138-000479</strain>
    </source>
</reference>
<feature type="signal peptide" evidence="4">
    <location>
        <begin position="1"/>
        <end position="20"/>
    </location>
</feature>
<accession>A0ABR2Y9A9</accession>
<dbReference type="InterPro" id="IPR001952">
    <property type="entry name" value="Alkaline_phosphatase"/>
</dbReference>
<dbReference type="Pfam" id="PF00245">
    <property type="entry name" value="Alk_phosphatase"/>
    <property type="match status" value="1"/>
</dbReference>
<evidence type="ECO:0000313" key="6">
    <source>
        <dbReference type="Proteomes" id="UP001465668"/>
    </source>
</evidence>
<keyword evidence="6" id="KW-1185">Reference proteome</keyword>
<dbReference type="PANTHER" id="PTHR11596:SF72">
    <property type="entry name" value="ALKALINE PHOSPHATASE"/>
    <property type="match status" value="1"/>
</dbReference>